<evidence type="ECO:0000313" key="2">
    <source>
        <dbReference type="Proteomes" id="UP000250235"/>
    </source>
</evidence>
<proteinExistence type="predicted"/>
<dbReference type="OrthoDB" id="1741306at2759"/>
<dbReference type="EMBL" id="KV020609">
    <property type="protein sequence ID" value="KZV14431.1"/>
    <property type="molecule type" value="Genomic_DNA"/>
</dbReference>
<protein>
    <recommendedName>
        <fullName evidence="3">Splicing factor 3B subunit 1-like</fullName>
    </recommendedName>
</protein>
<keyword evidence="2" id="KW-1185">Reference proteome</keyword>
<reference evidence="1 2" key="1">
    <citation type="journal article" date="2015" name="Proc. Natl. Acad. Sci. U.S.A.">
        <title>The resurrection genome of Boea hygrometrica: A blueprint for survival of dehydration.</title>
        <authorList>
            <person name="Xiao L."/>
            <person name="Yang G."/>
            <person name="Zhang L."/>
            <person name="Yang X."/>
            <person name="Zhao S."/>
            <person name="Ji Z."/>
            <person name="Zhou Q."/>
            <person name="Hu M."/>
            <person name="Wang Y."/>
            <person name="Chen M."/>
            <person name="Xu Y."/>
            <person name="Jin H."/>
            <person name="Xiao X."/>
            <person name="Hu G."/>
            <person name="Bao F."/>
            <person name="Hu Y."/>
            <person name="Wan P."/>
            <person name="Li L."/>
            <person name="Deng X."/>
            <person name="Kuang T."/>
            <person name="Xiang C."/>
            <person name="Zhu J.K."/>
            <person name="Oliver M.J."/>
            <person name="He Y."/>
        </authorList>
    </citation>
    <scope>NUCLEOTIDE SEQUENCE [LARGE SCALE GENOMIC DNA]</scope>
    <source>
        <strain evidence="2">cv. XS01</strain>
    </source>
</reference>
<accession>A0A2Z6ZZE5</accession>
<evidence type="ECO:0008006" key="3">
    <source>
        <dbReference type="Google" id="ProtNLM"/>
    </source>
</evidence>
<dbReference type="AlphaFoldDB" id="A0A2Z6ZZE5"/>
<gene>
    <name evidence="1" type="ORF">F511_43145</name>
</gene>
<dbReference type="Proteomes" id="UP000250235">
    <property type="component" value="Unassembled WGS sequence"/>
</dbReference>
<organism evidence="1 2">
    <name type="scientific">Dorcoceras hygrometricum</name>
    <dbReference type="NCBI Taxonomy" id="472368"/>
    <lineage>
        <taxon>Eukaryota</taxon>
        <taxon>Viridiplantae</taxon>
        <taxon>Streptophyta</taxon>
        <taxon>Embryophyta</taxon>
        <taxon>Tracheophyta</taxon>
        <taxon>Spermatophyta</taxon>
        <taxon>Magnoliopsida</taxon>
        <taxon>eudicotyledons</taxon>
        <taxon>Gunneridae</taxon>
        <taxon>Pentapetalae</taxon>
        <taxon>asterids</taxon>
        <taxon>lamiids</taxon>
        <taxon>Lamiales</taxon>
        <taxon>Gesneriaceae</taxon>
        <taxon>Didymocarpoideae</taxon>
        <taxon>Trichosporeae</taxon>
        <taxon>Loxocarpinae</taxon>
        <taxon>Dorcoceras</taxon>
    </lineage>
</organism>
<name>A0A2Z6ZZE5_9LAMI</name>
<evidence type="ECO:0000313" key="1">
    <source>
        <dbReference type="EMBL" id="KZV14431.1"/>
    </source>
</evidence>
<sequence>MVQMFRALESTGLRGFLGCPSVLYEKELEQFFDTALVKNGEILCVIHRKVVAITEDRFSGVFELPTEGLIDLSEVPQNLVFDARSVFSKSGEPVQFSCKKRLMKYQFRLLNDILAKSVTVKAGSFDVVTQERFLMMTAIHFGVKKRSDTASDAPVVKKKNTTTGKAATAEKDLTLVVVAQEAVPIQAVEPISIVPAERPHAKERKAPKRKLRLSTGSDDEIVEKEPAVETVVVKQKGTTSVDDVDNIIEQVIAETAQIETDVGIQDVTDFEALTTRYDDIAVEDIERSIADNDEESMYIEDLLQQIPAGAMVPSVIAAEPTRIKFGLGIQIPGVNEEDQYKASLPQIASTDKGKDPLVVDTIQGHPAHEIFSLICADFDFLVHLREQVIEEVANFFNSFSLRRLAALGSIEAIAAKEERVLNWGETDSVQIALQRWVYIIAKYRELLFRKFLEARRHNFVSGTPTTAFALKVLALLTAAHHFAFKFLLRNHQTIFCTCWIRAMILVDGSWLIDEGADFWRPITRPVDSCKWELQPQRPFIDDLAPLCAFIEPVQDIDSRSSFL</sequence>